<name>A0ABR1UYJ3_9PEZI</name>
<keyword evidence="2" id="KW-1185">Reference proteome</keyword>
<sequence length="143" mass="16728">MTSEPEWISFRRRLRLCYKDLFDNVFVLSPGDSDSSLDVSAVDTLVDGFAKALKHIQEGRPEFNVIANQDWMHGKSLLYHLKSMQGKPDYGGYLRDLRREIEEDYTRGLEIVQEACNGAWFRIVLIDDCFAPYVWEEREENED</sequence>
<proteinExistence type="predicted"/>
<evidence type="ECO:0000313" key="1">
    <source>
        <dbReference type="EMBL" id="KAK8064007.1"/>
    </source>
</evidence>
<gene>
    <name evidence="1" type="ORF">PG996_008659</name>
</gene>
<organism evidence="1 2">
    <name type="scientific">Apiospora saccharicola</name>
    <dbReference type="NCBI Taxonomy" id="335842"/>
    <lineage>
        <taxon>Eukaryota</taxon>
        <taxon>Fungi</taxon>
        <taxon>Dikarya</taxon>
        <taxon>Ascomycota</taxon>
        <taxon>Pezizomycotina</taxon>
        <taxon>Sordariomycetes</taxon>
        <taxon>Xylariomycetidae</taxon>
        <taxon>Amphisphaeriales</taxon>
        <taxon>Apiosporaceae</taxon>
        <taxon>Apiospora</taxon>
    </lineage>
</organism>
<accession>A0ABR1UYJ3</accession>
<reference evidence="1 2" key="1">
    <citation type="submission" date="2023-01" db="EMBL/GenBank/DDBJ databases">
        <title>Analysis of 21 Apiospora genomes using comparative genomics revels a genus with tremendous synthesis potential of carbohydrate active enzymes and secondary metabolites.</title>
        <authorList>
            <person name="Sorensen T."/>
        </authorList>
    </citation>
    <scope>NUCLEOTIDE SEQUENCE [LARGE SCALE GENOMIC DNA]</scope>
    <source>
        <strain evidence="1 2">CBS 83171</strain>
    </source>
</reference>
<dbReference type="EMBL" id="JAQQWM010000005">
    <property type="protein sequence ID" value="KAK8064007.1"/>
    <property type="molecule type" value="Genomic_DNA"/>
</dbReference>
<protein>
    <submittedName>
        <fullName evidence="1">Uncharacterized protein</fullName>
    </submittedName>
</protein>
<dbReference type="Proteomes" id="UP001446871">
    <property type="component" value="Unassembled WGS sequence"/>
</dbReference>
<evidence type="ECO:0000313" key="2">
    <source>
        <dbReference type="Proteomes" id="UP001446871"/>
    </source>
</evidence>
<comment type="caution">
    <text evidence="1">The sequence shown here is derived from an EMBL/GenBank/DDBJ whole genome shotgun (WGS) entry which is preliminary data.</text>
</comment>